<protein>
    <recommendedName>
        <fullName evidence="3">F-box domain-containing protein</fullName>
    </recommendedName>
</protein>
<organism evidence="1 2">
    <name type="scientific">Orchesella dallaii</name>
    <dbReference type="NCBI Taxonomy" id="48710"/>
    <lineage>
        <taxon>Eukaryota</taxon>
        <taxon>Metazoa</taxon>
        <taxon>Ecdysozoa</taxon>
        <taxon>Arthropoda</taxon>
        <taxon>Hexapoda</taxon>
        <taxon>Collembola</taxon>
        <taxon>Entomobryomorpha</taxon>
        <taxon>Entomobryoidea</taxon>
        <taxon>Orchesellidae</taxon>
        <taxon>Orchesellinae</taxon>
        <taxon>Orchesella</taxon>
    </lineage>
</organism>
<dbReference type="InterPro" id="IPR032675">
    <property type="entry name" value="LRR_dom_sf"/>
</dbReference>
<comment type="caution">
    <text evidence="1">The sequence shown here is derived from an EMBL/GenBank/DDBJ whole genome shotgun (WGS) entry which is preliminary data.</text>
</comment>
<accession>A0ABP1PXI9</accession>
<sequence>MANEPAYSDFELLSMEMEETGNEMPFSPYQLVEPVTASAGNATEVETKASNLVQKLFPEVLREVIKYLPKSSVLNCRRINKDSKTAIDHELQKIVANVDLAFEFDPLWINLNVPNESPVKLRWEIRRRFYFCEDFTKFNELFMYPANQPYQNGNHPFMAGHMEIYLGRDGLESKPERHLSLMNVLHKFGDQLSSFAIYTSCRPDVSMPAALNVLRGVKNIRHLKFQGEIPKSEIIYFRGENLPPLPKLTSLDLGSLNGTDDETSGLLILSFLQRYGSQLEIIDCGAKQIMYGNLEVPFLQDALCNIRSFTMNFEIWREPLVKIGMIHMQRLEHLRIRGTNNHMLNHKNGGTPFLIDVMRIIHNSWGTLKYLDLLLEFCCPLEQWHTHVDPNWEQQLPNLTKLRTVKENLYEKWFWRFATRSCLNLQELHIRDIDYKVWTSKNQKELSEMAFSRLENLKKVVCGYNWYRHPDKVYSRELQPMS</sequence>
<reference evidence="1 2" key="1">
    <citation type="submission" date="2024-08" db="EMBL/GenBank/DDBJ databases">
        <authorList>
            <person name="Cucini C."/>
            <person name="Frati F."/>
        </authorList>
    </citation>
    <scope>NUCLEOTIDE SEQUENCE [LARGE SCALE GENOMIC DNA]</scope>
</reference>
<evidence type="ECO:0008006" key="3">
    <source>
        <dbReference type="Google" id="ProtNLM"/>
    </source>
</evidence>
<evidence type="ECO:0000313" key="1">
    <source>
        <dbReference type="EMBL" id="CAL8081603.1"/>
    </source>
</evidence>
<name>A0ABP1PXI9_9HEXA</name>
<dbReference type="EMBL" id="CAXLJM020000015">
    <property type="protein sequence ID" value="CAL8081603.1"/>
    <property type="molecule type" value="Genomic_DNA"/>
</dbReference>
<evidence type="ECO:0000313" key="2">
    <source>
        <dbReference type="Proteomes" id="UP001642540"/>
    </source>
</evidence>
<dbReference type="Proteomes" id="UP001642540">
    <property type="component" value="Unassembled WGS sequence"/>
</dbReference>
<dbReference type="Gene3D" id="3.80.10.10">
    <property type="entry name" value="Ribonuclease Inhibitor"/>
    <property type="match status" value="1"/>
</dbReference>
<keyword evidence="2" id="KW-1185">Reference proteome</keyword>
<gene>
    <name evidence="1" type="ORF">ODALV1_LOCUS4969</name>
</gene>
<proteinExistence type="predicted"/>
<dbReference type="SUPFAM" id="SSF52047">
    <property type="entry name" value="RNI-like"/>
    <property type="match status" value="1"/>
</dbReference>